<dbReference type="Proteomes" id="UP001241926">
    <property type="component" value="Unassembled WGS sequence"/>
</dbReference>
<gene>
    <name evidence="2" type="ORF">QNN03_29985</name>
</gene>
<protein>
    <submittedName>
        <fullName evidence="2">DUF3574 domain-containing protein</fullName>
    </submittedName>
</protein>
<keyword evidence="1" id="KW-0732">Signal</keyword>
<sequence>MNVSLTQRLRSRAALVTAGLLLAVAAPTAYAAFDDAGTGGAALRGDPYVETLLFFGTERPDGGPAVTDEQFMAFVDEEVTPAFPDGLTVRTSRGQWRNADGSIDKERSYELVLLYPVAAARTGDRKIEEIRRAYEKEFGQEAVGRVDDRVEVDF</sequence>
<feature type="chain" id="PRO_5046548595" evidence="1">
    <location>
        <begin position="32"/>
        <end position="154"/>
    </location>
</feature>
<feature type="signal peptide" evidence="1">
    <location>
        <begin position="1"/>
        <end position="31"/>
    </location>
</feature>
<dbReference type="RefSeq" id="WP_261717927.1">
    <property type="nucleotide sequence ID" value="NZ_JASJUS010000036.1"/>
</dbReference>
<dbReference type="EMBL" id="JASJUS010000036">
    <property type="protein sequence ID" value="MDL2080684.1"/>
    <property type="molecule type" value="Genomic_DNA"/>
</dbReference>
<name>A0ABT7J8Q4_9ACTN</name>
<accession>A0ABT7J8Q4</accession>
<dbReference type="InterPro" id="IPR021957">
    <property type="entry name" value="DUF3574"/>
</dbReference>
<proteinExistence type="predicted"/>
<dbReference type="Pfam" id="PF12098">
    <property type="entry name" value="DUF3574"/>
    <property type="match status" value="1"/>
</dbReference>
<comment type="caution">
    <text evidence="2">The sequence shown here is derived from an EMBL/GenBank/DDBJ whole genome shotgun (WGS) entry which is preliminary data.</text>
</comment>
<evidence type="ECO:0000313" key="2">
    <source>
        <dbReference type="EMBL" id="MDL2080684.1"/>
    </source>
</evidence>
<keyword evidence="3" id="KW-1185">Reference proteome</keyword>
<reference evidence="2 3" key="1">
    <citation type="submission" date="2023-05" db="EMBL/GenBank/DDBJ databases">
        <title>Streptomyces fuscus sp. nov., a brown-black pigment producing actinomyces isolated from dry sand of Sea duck farm.</title>
        <authorList>
            <person name="Xie J."/>
            <person name="Shen N."/>
        </authorList>
    </citation>
    <scope>NUCLEOTIDE SEQUENCE [LARGE SCALE GENOMIC DNA]</scope>
    <source>
        <strain evidence="2 3">GXMU-J15</strain>
    </source>
</reference>
<organism evidence="2 3">
    <name type="scientific">Streptomyces fuscus</name>
    <dbReference type="NCBI Taxonomy" id="3048495"/>
    <lineage>
        <taxon>Bacteria</taxon>
        <taxon>Bacillati</taxon>
        <taxon>Actinomycetota</taxon>
        <taxon>Actinomycetes</taxon>
        <taxon>Kitasatosporales</taxon>
        <taxon>Streptomycetaceae</taxon>
        <taxon>Streptomyces</taxon>
    </lineage>
</organism>
<evidence type="ECO:0000313" key="3">
    <source>
        <dbReference type="Proteomes" id="UP001241926"/>
    </source>
</evidence>
<evidence type="ECO:0000256" key="1">
    <source>
        <dbReference type="SAM" id="SignalP"/>
    </source>
</evidence>